<sequence length="414" mass="46461">MSPIKITRNASKFIWNTMGIMCNAGTSFLLLIFVTRICGDFNAGIFALGFANAQLMLTIGRYGMRVYQATDMKGSVRFSTYYLSRILTCACMLIISLIYILWSGYTFTKAAIVFSICIIKMADALEDVFHGLFQQNGRIDVAGKYLTARNLITLLAFIILLVITKDLLLTCVISGLLSVAACFFINVPTAKKMTDVKLELNKKELVTLFISCFPLFIGSFLALYINNIPKYMIDRYLTEEIQAFFNILFMPAFVINLFSEFIFKPLLTDIAIKWEQNQVKSFVFYIIRLMLGILIITVIVVVAGYFVGIDVLTFVYGVDLLKYRNELILLLISGGFGAGVYLLFHVLTAMRRQVILLAGYTVASIIITAISPVLVQNYNIFGASIICFISSIILFLIFLSVLVLAVINKIKTIR</sequence>
<dbReference type="AlphaFoldDB" id="A0A6P1TMP8"/>
<feature type="transmembrane region" description="Helical" evidence="6">
    <location>
        <begin position="12"/>
        <end position="35"/>
    </location>
</feature>
<feature type="transmembrane region" description="Helical" evidence="6">
    <location>
        <begin position="167"/>
        <end position="185"/>
    </location>
</feature>
<dbReference type="Proteomes" id="UP000464314">
    <property type="component" value="Chromosome"/>
</dbReference>
<feature type="transmembrane region" description="Helical" evidence="6">
    <location>
        <begin position="380"/>
        <end position="407"/>
    </location>
</feature>
<feature type="transmembrane region" description="Helical" evidence="6">
    <location>
        <begin position="327"/>
        <end position="347"/>
    </location>
</feature>
<dbReference type="PANTHER" id="PTHR30250:SF11">
    <property type="entry name" value="O-ANTIGEN TRANSPORTER-RELATED"/>
    <property type="match status" value="1"/>
</dbReference>
<comment type="subcellular location">
    <subcellularLocation>
        <location evidence="1">Cell membrane</location>
        <topology evidence="1">Multi-pass membrane protein</topology>
    </subcellularLocation>
</comment>
<dbReference type="KEGG" id="anr:Ana3638_10390"/>
<evidence type="ECO:0000256" key="5">
    <source>
        <dbReference type="ARBA" id="ARBA00023136"/>
    </source>
</evidence>
<proteinExistence type="predicted"/>
<dbReference type="InterPro" id="IPR002797">
    <property type="entry name" value="Polysacc_synth"/>
</dbReference>
<feature type="transmembrane region" description="Helical" evidence="6">
    <location>
        <begin position="354"/>
        <end position="374"/>
    </location>
</feature>
<feature type="transmembrane region" description="Helical" evidence="6">
    <location>
        <begin position="108"/>
        <end position="129"/>
    </location>
</feature>
<feature type="transmembrane region" description="Helical" evidence="6">
    <location>
        <begin position="283"/>
        <end position="307"/>
    </location>
</feature>
<evidence type="ECO:0000256" key="2">
    <source>
        <dbReference type="ARBA" id="ARBA00022475"/>
    </source>
</evidence>
<gene>
    <name evidence="7" type="ORF">Ana3638_10390</name>
</gene>
<evidence type="ECO:0000256" key="6">
    <source>
        <dbReference type="SAM" id="Phobius"/>
    </source>
</evidence>
<dbReference type="RefSeq" id="WP_161837953.1">
    <property type="nucleotide sequence ID" value="NZ_CP048000.1"/>
</dbReference>
<accession>A0A6P1TMP8</accession>
<keyword evidence="5 6" id="KW-0472">Membrane</keyword>
<organism evidence="7 8">
    <name type="scientific">Anaerocolumna sedimenticola</name>
    <dbReference type="NCBI Taxonomy" id="2696063"/>
    <lineage>
        <taxon>Bacteria</taxon>
        <taxon>Bacillati</taxon>
        <taxon>Bacillota</taxon>
        <taxon>Clostridia</taxon>
        <taxon>Lachnospirales</taxon>
        <taxon>Lachnospiraceae</taxon>
        <taxon>Anaerocolumna</taxon>
    </lineage>
</organism>
<feature type="transmembrane region" description="Helical" evidence="6">
    <location>
        <begin position="245"/>
        <end position="263"/>
    </location>
</feature>
<feature type="transmembrane region" description="Helical" evidence="6">
    <location>
        <begin position="141"/>
        <end position="161"/>
    </location>
</feature>
<keyword evidence="4 6" id="KW-1133">Transmembrane helix</keyword>
<name>A0A6P1TMP8_9FIRM</name>
<feature type="transmembrane region" description="Helical" evidence="6">
    <location>
        <begin position="41"/>
        <end position="60"/>
    </location>
</feature>
<feature type="transmembrane region" description="Helical" evidence="6">
    <location>
        <begin position="81"/>
        <end position="102"/>
    </location>
</feature>
<dbReference type="PANTHER" id="PTHR30250">
    <property type="entry name" value="PST FAMILY PREDICTED COLANIC ACID TRANSPORTER"/>
    <property type="match status" value="1"/>
</dbReference>
<dbReference type="GO" id="GO:0005886">
    <property type="term" value="C:plasma membrane"/>
    <property type="evidence" value="ECO:0007669"/>
    <property type="project" value="UniProtKB-SubCell"/>
</dbReference>
<evidence type="ECO:0000313" key="7">
    <source>
        <dbReference type="EMBL" id="QHQ61126.1"/>
    </source>
</evidence>
<evidence type="ECO:0000256" key="1">
    <source>
        <dbReference type="ARBA" id="ARBA00004651"/>
    </source>
</evidence>
<evidence type="ECO:0000256" key="3">
    <source>
        <dbReference type="ARBA" id="ARBA00022692"/>
    </source>
</evidence>
<evidence type="ECO:0000313" key="8">
    <source>
        <dbReference type="Proteomes" id="UP000464314"/>
    </source>
</evidence>
<keyword evidence="3 6" id="KW-0812">Transmembrane</keyword>
<evidence type="ECO:0000256" key="4">
    <source>
        <dbReference type="ARBA" id="ARBA00022989"/>
    </source>
</evidence>
<dbReference type="InterPro" id="IPR050833">
    <property type="entry name" value="Poly_Biosynth_Transport"/>
</dbReference>
<reference evidence="7 8" key="1">
    <citation type="submission" date="2020-01" db="EMBL/GenBank/DDBJ databases">
        <title>Genome analysis of Anaerocolumna sp. CBA3638.</title>
        <authorList>
            <person name="Kim J."/>
            <person name="Roh S.W."/>
        </authorList>
    </citation>
    <scope>NUCLEOTIDE SEQUENCE [LARGE SCALE GENOMIC DNA]</scope>
    <source>
        <strain evidence="7 8">CBA3638</strain>
    </source>
</reference>
<protein>
    <submittedName>
        <fullName evidence="7">Oligosaccharide flippase family protein</fullName>
    </submittedName>
</protein>
<keyword evidence="8" id="KW-1185">Reference proteome</keyword>
<dbReference type="Pfam" id="PF01943">
    <property type="entry name" value="Polysacc_synt"/>
    <property type="match status" value="1"/>
</dbReference>
<dbReference type="EMBL" id="CP048000">
    <property type="protein sequence ID" value="QHQ61126.1"/>
    <property type="molecule type" value="Genomic_DNA"/>
</dbReference>
<keyword evidence="2" id="KW-1003">Cell membrane</keyword>
<feature type="transmembrane region" description="Helical" evidence="6">
    <location>
        <begin position="205"/>
        <end position="225"/>
    </location>
</feature>